<feature type="non-terminal residue" evidence="1">
    <location>
        <position position="74"/>
    </location>
</feature>
<reference evidence="1" key="2">
    <citation type="journal article" date="2022" name="Res Sq">
        <title>Comparative Genomics Reveals Insights into the Divergent Evolution of Astigmatic Mites and Household Pest Adaptations.</title>
        <authorList>
            <person name="Xiong Q."/>
            <person name="Wan A.T.-Y."/>
            <person name="Liu X.-Y."/>
            <person name="Fung C.S.-H."/>
            <person name="Xiao X."/>
            <person name="Malainual N."/>
            <person name="Hou J."/>
            <person name="Wang L."/>
            <person name="Wang M."/>
            <person name="Yang K."/>
            <person name="Cui Y."/>
            <person name="Leung E."/>
            <person name="Nong W."/>
            <person name="Shin S.-K."/>
            <person name="Au S."/>
            <person name="Jeong K.Y."/>
            <person name="Chew F.T."/>
            <person name="Hui J."/>
            <person name="Leung T.F."/>
            <person name="Tungtrongchitr A."/>
            <person name="Zhong N."/>
            <person name="Liu Z."/>
            <person name="Tsui S."/>
        </authorList>
    </citation>
    <scope>NUCLEOTIDE SEQUENCE</scope>
    <source>
        <strain evidence="1">Derf</strain>
        <tissue evidence="1">Whole organism</tissue>
    </source>
</reference>
<feature type="non-terminal residue" evidence="1">
    <location>
        <position position="1"/>
    </location>
</feature>
<keyword evidence="2" id="KW-1185">Reference proteome</keyword>
<dbReference type="Proteomes" id="UP000790347">
    <property type="component" value="Unassembled WGS sequence"/>
</dbReference>
<gene>
    <name evidence="1" type="ORF">DERF_002535</name>
</gene>
<comment type="caution">
    <text evidence="1">The sequence shown here is derived from an EMBL/GenBank/DDBJ whole genome shotgun (WGS) entry which is preliminary data.</text>
</comment>
<name>A0A922LAQ4_DERFA</name>
<reference evidence="1" key="1">
    <citation type="submission" date="2013-05" db="EMBL/GenBank/DDBJ databases">
        <authorList>
            <person name="Yim A.K.Y."/>
            <person name="Chan T.F."/>
            <person name="Ji K.M."/>
            <person name="Liu X.Y."/>
            <person name="Zhou J.W."/>
            <person name="Li R.Q."/>
            <person name="Yang K.Y."/>
            <person name="Li J."/>
            <person name="Li M."/>
            <person name="Law P.T.W."/>
            <person name="Wu Y.L."/>
            <person name="Cai Z.L."/>
            <person name="Qin H."/>
            <person name="Bao Y."/>
            <person name="Leung R.K.K."/>
            <person name="Ng P.K.S."/>
            <person name="Zou J."/>
            <person name="Zhong X.J."/>
            <person name="Ran P.X."/>
            <person name="Zhong N.S."/>
            <person name="Liu Z.G."/>
            <person name="Tsui S.K.W."/>
        </authorList>
    </citation>
    <scope>NUCLEOTIDE SEQUENCE</scope>
    <source>
        <strain evidence="1">Derf</strain>
        <tissue evidence="1">Whole organism</tissue>
    </source>
</reference>
<sequence>RLEKKINVIENDNIYNYNLLANGVEIETFDFCVADETFEISESIVLMMMMMISVYLFNVHSKVNDNQLKTVESS</sequence>
<proteinExistence type="predicted"/>
<evidence type="ECO:0000313" key="2">
    <source>
        <dbReference type="Proteomes" id="UP000790347"/>
    </source>
</evidence>
<dbReference type="EMBL" id="ASGP02000001">
    <property type="protein sequence ID" value="KAH9528608.1"/>
    <property type="molecule type" value="Genomic_DNA"/>
</dbReference>
<protein>
    <submittedName>
        <fullName evidence="1">Uncharacterized protein</fullName>
    </submittedName>
</protein>
<organism evidence="1 2">
    <name type="scientific">Dermatophagoides farinae</name>
    <name type="common">American house dust mite</name>
    <dbReference type="NCBI Taxonomy" id="6954"/>
    <lineage>
        <taxon>Eukaryota</taxon>
        <taxon>Metazoa</taxon>
        <taxon>Ecdysozoa</taxon>
        <taxon>Arthropoda</taxon>
        <taxon>Chelicerata</taxon>
        <taxon>Arachnida</taxon>
        <taxon>Acari</taxon>
        <taxon>Acariformes</taxon>
        <taxon>Sarcoptiformes</taxon>
        <taxon>Astigmata</taxon>
        <taxon>Psoroptidia</taxon>
        <taxon>Analgoidea</taxon>
        <taxon>Pyroglyphidae</taxon>
        <taxon>Dermatophagoidinae</taxon>
        <taxon>Dermatophagoides</taxon>
    </lineage>
</organism>
<dbReference type="AlphaFoldDB" id="A0A922LAQ4"/>
<accession>A0A922LAQ4</accession>
<evidence type="ECO:0000313" key="1">
    <source>
        <dbReference type="EMBL" id="KAH9528608.1"/>
    </source>
</evidence>